<evidence type="ECO:0000313" key="11">
    <source>
        <dbReference type="Proteomes" id="UP000487757"/>
    </source>
</evidence>
<dbReference type="InterPro" id="IPR039426">
    <property type="entry name" value="TonB-dep_rcpt-like"/>
</dbReference>
<reference evidence="10 11" key="1">
    <citation type="submission" date="2019-11" db="EMBL/GenBank/DDBJ databases">
        <title>Pedobacter petrophilus genome.</title>
        <authorList>
            <person name="Feldbauer M.J."/>
            <person name="Newman J.D."/>
        </authorList>
    </citation>
    <scope>NUCLEOTIDE SEQUENCE [LARGE SCALE GENOMIC DNA]</scope>
    <source>
        <strain evidence="10 11">LMG 29686</strain>
    </source>
</reference>
<comment type="caution">
    <text evidence="10">The sequence shown here is derived from an EMBL/GenBank/DDBJ whole genome shotgun (WGS) entry which is preliminary data.</text>
</comment>
<dbReference type="RefSeq" id="WP_154280604.1">
    <property type="nucleotide sequence ID" value="NZ_JBHUJQ010000001.1"/>
</dbReference>
<dbReference type="InterPro" id="IPR036942">
    <property type="entry name" value="Beta-barrel_TonB_sf"/>
</dbReference>
<evidence type="ECO:0000256" key="8">
    <source>
        <dbReference type="SAM" id="SignalP"/>
    </source>
</evidence>
<dbReference type="Gene3D" id="2.170.130.10">
    <property type="entry name" value="TonB-dependent receptor, plug domain"/>
    <property type="match status" value="1"/>
</dbReference>
<organism evidence="10 11">
    <name type="scientific">Pedobacter petrophilus</name>
    <dbReference type="NCBI Taxonomy" id="1908241"/>
    <lineage>
        <taxon>Bacteria</taxon>
        <taxon>Pseudomonadati</taxon>
        <taxon>Bacteroidota</taxon>
        <taxon>Sphingobacteriia</taxon>
        <taxon>Sphingobacteriales</taxon>
        <taxon>Sphingobacteriaceae</taxon>
        <taxon>Pedobacter</taxon>
    </lineage>
</organism>
<dbReference type="EMBL" id="WKKH01000012">
    <property type="protein sequence ID" value="MRX76373.1"/>
    <property type="molecule type" value="Genomic_DNA"/>
</dbReference>
<dbReference type="OrthoDB" id="9768177at2"/>
<keyword evidence="2 7" id="KW-0813">Transport</keyword>
<name>A0A7K0FXN1_9SPHI</name>
<dbReference type="AlphaFoldDB" id="A0A7K0FXN1"/>
<evidence type="ECO:0000259" key="9">
    <source>
        <dbReference type="Pfam" id="PF07715"/>
    </source>
</evidence>
<keyword evidence="8" id="KW-0732">Signal</keyword>
<sequence>MKKLLQSLFVLLFVAFSAAAQDRTISGTVTSSDDGLPLPGVSVKALGTQNVAVTGTDGKYSIRASSSAQSLQFSYLGFVTKTINVTSSAIINVGLASDSQALSDVVVVAYGTQKKEAITGSIATLSAKDLESRTVTNAVAALQGSAPGISVGASNGQPGSTPTIRIRGFGSFSASNTPLYVVDGSVYDGSIGDINQNDIESISVLKDASSSALYGSRGANGVVIITTKRGKSSQPTINASIVQGFSERGIPEYERVNAQEYYPLVWQGIKNNLMYNASPALSDAAASTAASADVFTNLVYNPFNVPGGQVVGANGKLNPNASLLYDDFDWYDAMSRQGKRTDANLNFSGKTEKSDFFVSMGYLNDQGFNIKSDYQRFNARVNVNTQVKTWLKTGLNVAGSMTTANTANDSFTGSGASFINAFSFTRGIGPIYPVHAFDAAGQPIMNNLTGEQWYDYGNHPGAVARPQGASPARHVVYETLLNEYLTRRNQVSARTYVEIKFLKDFTFTPTFSIDLRNNNGSTYQNPTVGDGVTQNGYKSQSNNTIRSYTFNQILNYNKTLGDHTISVLAGHENYDYNYRVFSASRTGLILQGNTEFANFVTANSSGGQADNDKIESYFSKASYNYKEKYFFDASLRRDGSSRFSPDSRWGTFYSLGGSWSVNKDFLKDVSWLDDLRVKVSYGEVGNNAILFTTGTNAGNNDYYPDRAFYDLGYNSGLEPGALLTSAANPLLKWESQNTFNSGLSFSFLKRRVYGEFEYFKKTVNDLLFSVPQPLSDPVTRINQNVGAMYNSGVELMLGADIVRTENFNWNLITNWTILKNKVTKLPVETPTIVSGTKRREVGYDYYQFWLRQYAGVDPADGAALYVPDPAQTIAAVNKRIVNGVEYTTNQSNAVFDRSGSAIPDLMGSFTNSFSYKNLSLSVLVNYQIGGKFFDSNYQGLMSTSSYGTALHKDLLNAWTQTNTTSNIPRADFGNSTNINATSTRWLIDASYLAIRNINLSYSLPKKWLSKIDVNNARLFVTAENLHLFSKRKGLNPSESFDGTNANVYPQARILSVGLNASF</sequence>
<dbReference type="Gene3D" id="2.40.170.20">
    <property type="entry name" value="TonB-dependent receptor, beta-barrel domain"/>
    <property type="match status" value="1"/>
</dbReference>
<dbReference type="InterPro" id="IPR023997">
    <property type="entry name" value="TonB-dep_OMP_SusC/RagA_CS"/>
</dbReference>
<dbReference type="InterPro" id="IPR012910">
    <property type="entry name" value="Plug_dom"/>
</dbReference>
<keyword evidence="3 7" id="KW-1134">Transmembrane beta strand</keyword>
<dbReference type="SUPFAM" id="SSF49464">
    <property type="entry name" value="Carboxypeptidase regulatory domain-like"/>
    <property type="match status" value="1"/>
</dbReference>
<comment type="subcellular location">
    <subcellularLocation>
        <location evidence="1 7">Cell outer membrane</location>
        <topology evidence="1 7">Multi-pass membrane protein</topology>
    </subcellularLocation>
</comment>
<dbReference type="Proteomes" id="UP000487757">
    <property type="component" value="Unassembled WGS sequence"/>
</dbReference>
<keyword evidence="5 7" id="KW-0472">Membrane</keyword>
<evidence type="ECO:0000256" key="7">
    <source>
        <dbReference type="PROSITE-ProRule" id="PRU01360"/>
    </source>
</evidence>
<evidence type="ECO:0000256" key="3">
    <source>
        <dbReference type="ARBA" id="ARBA00022452"/>
    </source>
</evidence>
<comment type="similarity">
    <text evidence="7">Belongs to the TonB-dependent receptor family.</text>
</comment>
<dbReference type="PROSITE" id="PS52016">
    <property type="entry name" value="TONB_DEPENDENT_REC_3"/>
    <property type="match status" value="1"/>
</dbReference>
<accession>A0A7K0FXN1</accession>
<dbReference type="InterPro" id="IPR023996">
    <property type="entry name" value="TonB-dep_OMP_SusC/RagA"/>
</dbReference>
<evidence type="ECO:0000256" key="4">
    <source>
        <dbReference type="ARBA" id="ARBA00022692"/>
    </source>
</evidence>
<keyword evidence="11" id="KW-1185">Reference proteome</keyword>
<dbReference type="SUPFAM" id="SSF56935">
    <property type="entry name" value="Porins"/>
    <property type="match status" value="1"/>
</dbReference>
<dbReference type="GO" id="GO:0009279">
    <property type="term" value="C:cell outer membrane"/>
    <property type="evidence" value="ECO:0007669"/>
    <property type="project" value="UniProtKB-SubCell"/>
</dbReference>
<evidence type="ECO:0000256" key="6">
    <source>
        <dbReference type="ARBA" id="ARBA00023237"/>
    </source>
</evidence>
<evidence type="ECO:0000256" key="2">
    <source>
        <dbReference type="ARBA" id="ARBA00022448"/>
    </source>
</evidence>
<proteinExistence type="inferred from homology"/>
<evidence type="ECO:0000256" key="1">
    <source>
        <dbReference type="ARBA" id="ARBA00004571"/>
    </source>
</evidence>
<dbReference type="NCBIfam" id="TIGR04057">
    <property type="entry name" value="SusC_RagA_signa"/>
    <property type="match status" value="1"/>
</dbReference>
<dbReference type="Gene3D" id="2.60.40.1120">
    <property type="entry name" value="Carboxypeptidase-like, regulatory domain"/>
    <property type="match status" value="1"/>
</dbReference>
<feature type="domain" description="TonB-dependent receptor plug" evidence="9">
    <location>
        <begin position="115"/>
        <end position="222"/>
    </location>
</feature>
<keyword evidence="6 7" id="KW-0998">Cell outer membrane</keyword>
<dbReference type="InterPro" id="IPR037066">
    <property type="entry name" value="Plug_dom_sf"/>
</dbReference>
<gene>
    <name evidence="10" type="ORF">GJU39_09760</name>
</gene>
<keyword evidence="4 7" id="KW-0812">Transmembrane</keyword>
<dbReference type="InterPro" id="IPR008969">
    <property type="entry name" value="CarboxyPept-like_regulatory"/>
</dbReference>
<feature type="chain" id="PRO_5029514482" evidence="8">
    <location>
        <begin position="21"/>
        <end position="1062"/>
    </location>
</feature>
<feature type="signal peptide" evidence="8">
    <location>
        <begin position="1"/>
        <end position="20"/>
    </location>
</feature>
<protein>
    <submittedName>
        <fullName evidence="10">SusC/RagA family TonB-linked outer membrane protein</fullName>
    </submittedName>
</protein>
<evidence type="ECO:0000256" key="5">
    <source>
        <dbReference type="ARBA" id="ARBA00023136"/>
    </source>
</evidence>
<evidence type="ECO:0000313" key="10">
    <source>
        <dbReference type="EMBL" id="MRX76373.1"/>
    </source>
</evidence>
<dbReference type="NCBIfam" id="TIGR04056">
    <property type="entry name" value="OMP_RagA_SusC"/>
    <property type="match status" value="1"/>
</dbReference>
<dbReference type="Pfam" id="PF07715">
    <property type="entry name" value="Plug"/>
    <property type="match status" value="1"/>
</dbReference>
<dbReference type="Pfam" id="PF13715">
    <property type="entry name" value="CarbopepD_reg_2"/>
    <property type="match status" value="1"/>
</dbReference>